<proteinExistence type="predicted"/>
<accession>A0A1H9VJG7</accession>
<evidence type="ECO:0008006" key="3">
    <source>
        <dbReference type="Google" id="ProtNLM"/>
    </source>
</evidence>
<evidence type="ECO:0000313" key="2">
    <source>
        <dbReference type="Proteomes" id="UP000198505"/>
    </source>
</evidence>
<dbReference type="EMBL" id="FOGS01000009">
    <property type="protein sequence ID" value="SES21724.1"/>
    <property type="molecule type" value="Genomic_DNA"/>
</dbReference>
<dbReference type="RefSeq" id="WP_092828914.1">
    <property type="nucleotide sequence ID" value="NZ_FOGS01000009.1"/>
</dbReference>
<dbReference type="Proteomes" id="UP000198505">
    <property type="component" value="Unassembled WGS sequence"/>
</dbReference>
<gene>
    <name evidence="1" type="ORF">SAMN04487958_109160</name>
</gene>
<keyword evidence="2" id="KW-1185">Reference proteome</keyword>
<reference evidence="2" key="1">
    <citation type="submission" date="2016-10" db="EMBL/GenBank/DDBJ databases">
        <authorList>
            <person name="Varghese N."/>
            <person name="Submissions S."/>
        </authorList>
    </citation>
    <scope>NUCLEOTIDE SEQUENCE [LARGE SCALE GENOMIC DNA]</scope>
    <source>
        <strain evidence="2">CGMCC 1.6495</strain>
    </source>
</reference>
<evidence type="ECO:0000313" key="1">
    <source>
        <dbReference type="EMBL" id="SES21724.1"/>
    </source>
</evidence>
<organism evidence="1 2">
    <name type="scientific">Vreelandella subterranea</name>
    <dbReference type="NCBI Taxonomy" id="416874"/>
    <lineage>
        <taxon>Bacteria</taxon>
        <taxon>Pseudomonadati</taxon>
        <taxon>Pseudomonadota</taxon>
        <taxon>Gammaproteobacteria</taxon>
        <taxon>Oceanospirillales</taxon>
        <taxon>Halomonadaceae</taxon>
        <taxon>Vreelandella</taxon>
    </lineage>
</organism>
<dbReference type="STRING" id="416874.SAMN04487958_109160"/>
<protein>
    <recommendedName>
        <fullName evidence="3">Helix-hairpin-helix domain-containing protein</fullName>
    </recommendedName>
</protein>
<name>A0A1H9VJG7_9GAMM</name>
<sequence length="160" mass="17418">MTDTARYVEDALEAVHRLHETAEQLIYAHASEALLISAMTHYISVRHILTADAPSGATLGALARTEQFIVASADAYYRQLPDDAETSLKHAERTALFGNRLMALDGIGPATTNQLFERGIFTPEQLFAIPAHTLETLDLPAASLARVTSLHNAHQAKTPD</sequence>
<dbReference type="AlphaFoldDB" id="A0A1H9VJG7"/>